<reference evidence="1 2" key="1">
    <citation type="submission" date="2018-06" db="EMBL/GenBank/DDBJ databases">
        <title>Genomic Encyclopedia of Type Strains, Phase IV (KMG-IV): sequencing the most valuable type-strain genomes for metagenomic binning, comparative biology and taxonomic classification.</title>
        <authorList>
            <person name="Goeker M."/>
        </authorList>
    </citation>
    <scope>NUCLEOTIDE SEQUENCE [LARGE SCALE GENOMIC DNA]</scope>
    <source>
        <strain evidence="1 2">DSM 24032</strain>
    </source>
</reference>
<sequence>MPGPKKRTPQQILEYQIRTQVWLEFLMEGTGAKSINQLGAIIDDTAERGGTKWADYANLKKASFPNQTTLKIAESVVSGSHEAFFSGPKQSRIFDCMWSNLGEIHKLVESDSLGISHELFWLNQLLPHGYLRQCDDVSLQAVIGGIAKILESNKVSPKQNLDIGIIPTQLSFFSGCIAVLRFAIERDYYHQYSYVIELVDIVLQYLDSEHAPSALYNHRTSNLILTWLYAELERWAAYSQAGIFYRYNGRYPKLESFLKYPKSLVSGYKNIVVVSHEGSPEDSISLEAELGLKENSSWFKPFRAAII</sequence>
<comment type="caution">
    <text evidence="1">The sequence shown here is derived from an EMBL/GenBank/DDBJ whole genome shotgun (WGS) entry which is preliminary data.</text>
</comment>
<proteinExistence type="predicted"/>
<gene>
    <name evidence="1" type="ORF">DFR28_101896</name>
</gene>
<evidence type="ECO:0000313" key="1">
    <source>
        <dbReference type="EMBL" id="RBP53509.1"/>
    </source>
</evidence>
<dbReference type="RefSeq" id="WP_113953068.1">
    <property type="nucleotide sequence ID" value="NZ_QNRT01000001.1"/>
</dbReference>
<dbReference type="Proteomes" id="UP000253083">
    <property type="component" value="Unassembled WGS sequence"/>
</dbReference>
<dbReference type="AlphaFoldDB" id="A0A395JPH9"/>
<dbReference type="InParanoid" id="A0A395JPH9"/>
<protein>
    <submittedName>
        <fullName evidence="1">Uncharacterized protein</fullName>
    </submittedName>
</protein>
<name>A0A395JPH9_9GAMM</name>
<keyword evidence="2" id="KW-1185">Reference proteome</keyword>
<dbReference type="EMBL" id="QNRT01000001">
    <property type="protein sequence ID" value="RBP53509.1"/>
    <property type="molecule type" value="Genomic_DNA"/>
</dbReference>
<organism evidence="1 2">
    <name type="scientific">Arenicella xantha</name>
    <dbReference type="NCBI Taxonomy" id="644221"/>
    <lineage>
        <taxon>Bacteria</taxon>
        <taxon>Pseudomonadati</taxon>
        <taxon>Pseudomonadota</taxon>
        <taxon>Gammaproteobacteria</taxon>
        <taxon>Arenicellales</taxon>
        <taxon>Arenicellaceae</taxon>
        <taxon>Arenicella</taxon>
    </lineage>
</organism>
<evidence type="ECO:0000313" key="2">
    <source>
        <dbReference type="Proteomes" id="UP000253083"/>
    </source>
</evidence>
<accession>A0A395JPH9</accession>